<sequence>MAAGRPAPSPSGSSCSRASAAAAGEREEEAAAAAGALPWEVRLAAAEASRAECRAASRLLARSNAELLWRQRRLEKEAMAAQGGLARQGQEKAQEVREGEPLGGALPAQPPDYYAQKIKELEEKFHKKVGEIGQIQSELKLIKEFRGEKAAMEKELEDLKKSMKISDRRHREALVRLEKRFLEEKVKVVIKALGFYFPLSRQLNSTGREVFKENIRLRGAFSYNLKENMELQKTKQKLEEDKTLLLLEKETSEGLIRKKIRQINHQKAQIRDLQCKVERLEMALSHVTREFETETKKTQHQALIENQASMVEIKKLQQLLEMKDQEMNRVKKLARNILNERTEVERFFLDALEHVKQEIIASRKHYYEKARAAYYRKMMEACAGTEEFPKVKTFKGNINSTNSVYRDLEEAEKLQFEKVDISELTWEQKERVLRLLFAKMNGANPCTENISSNLIFVTQQAELSESSSSAVILPRIQMLTE</sequence>
<feature type="region of interest" description="Disordered" evidence="2">
    <location>
        <begin position="1"/>
        <end position="31"/>
    </location>
</feature>
<dbReference type="PANTHER" id="PTHR14845">
    <property type="entry name" value="COILED-COIL DOMAIN-CONTAINING 166"/>
    <property type="match status" value="1"/>
</dbReference>
<feature type="coiled-coil region" evidence="1">
    <location>
        <begin position="135"/>
        <end position="169"/>
    </location>
</feature>
<feature type="compositionally biased region" description="Low complexity" evidence="2">
    <location>
        <begin position="1"/>
        <end position="23"/>
    </location>
</feature>
<accession>A0A8B9BSS2</accession>
<dbReference type="GO" id="GO:0005930">
    <property type="term" value="C:axoneme"/>
    <property type="evidence" value="ECO:0007669"/>
    <property type="project" value="Ensembl"/>
</dbReference>
<feature type="region of interest" description="Disordered" evidence="2">
    <location>
        <begin position="80"/>
        <end position="109"/>
    </location>
</feature>
<dbReference type="PANTHER" id="PTHR14845:SF5">
    <property type="entry name" value="BASAL BODY-ORIENTATION FACTOR 1"/>
    <property type="match status" value="1"/>
</dbReference>
<dbReference type="GO" id="GO:0050821">
    <property type="term" value="P:protein stabilization"/>
    <property type="evidence" value="ECO:0007669"/>
    <property type="project" value="Ensembl"/>
</dbReference>
<proteinExistence type="predicted"/>
<keyword evidence="4" id="KW-1185">Reference proteome</keyword>
<dbReference type="GeneTree" id="ENSGT00940000154427"/>
<reference evidence="3" key="2">
    <citation type="submission" date="2025-09" db="UniProtKB">
        <authorList>
            <consortium name="Ensembl"/>
        </authorList>
    </citation>
    <scope>IDENTIFICATION</scope>
</reference>
<keyword evidence="1" id="KW-0175">Coiled coil</keyword>
<dbReference type="Ensembl" id="ENSABRT00000012861.1">
    <property type="protein sequence ID" value="ENSABRP00000009036.1"/>
    <property type="gene ID" value="ENSABRG00000008070.1"/>
</dbReference>
<dbReference type="GO" id="GO:0036126">
    <property type="term" value="C:sperm flagellum"/>
    <property type="evidence" value="ECO:0007669"/>
    <property type="project" value="Ensembl"/>
</dbReference>
<dbReference type="GO" id="GO:0007338">
    <property type="term" value="P:single fertilization"/>
    <property type="evidence" value="ECO:0007669"/>
    <property type="project" value="Ensembl"/>
</dbReference>
<evidence type="ECO:0000313" key="3">
    <source>
        <dbReference type="Ensembl" id="ENSABRP00000009036.1"/>
    </source>
</evidence>
<dbReference type="GO" id="GO:0007288">
    <property type="term" value="P:sperm axoneme assembly"/>
    <property type="evidence" value="ECO:0007669"/>
    <property type="project" value="Ensembl"/>
</dbReference>
<feature type="compositionally biased region" description="Basic and acidic residues" evidence="2">
    <location>
        <begin position="89"/>
        <end position="100"/>
    </location>
</feature>
<dbReference type="GO" id="GO:0007026">
    <property type="term" value="P:negative regulation of microtubule depolymerization"/>
    <property type="evidence" value="ECO:0007669"/>
    <property type="project" value="Ensembl"/>
</dbReference>
<dbReference type="Proteomes" id="UP000694426">
    <property type="component" value="Unplaced"/>
</dbReference>
<name>A0A8B9BSS2_9AVES</name>
<protein>
    <submittedName>
        <fullName evidence="3">Basal body orientation factor 1</fullName>
    </submittedName>
</protein>
<evidence type="ECO:0000256" key="1">
    <source>
        <dbReference type="SAM" id="Coils"/>
    </source>
</evidence>
<dbReference type="AlphaFoldDB" id="A0A8B9BSS2"/>
<feature type="coiled-coil region" evidence="1">
    <location>
        <begin position="228"/>
        <end position="343"/>
    </location>
</feature>
<gene>
    <name evidence="3" type="primary">BBOF1</name>
</gene>
<evidence type="ECO:0000256" key="2">
    <source>
        <dbReference type="SAM" id="MobiDB-lite"/>
    </source>
</evidence>
<evidence type="ECO:0000313" key="4">
    <source>
        <dbReference type="Proteomes" id="UP000694426"/>
    </source>
</evidence>
<reference evidence="3" key="1">
    <citation type="submission" date="2025-08" db="UniProtKB">
        <authorList>
            <consortium name="Ensembl"/>
        </authorList>
    </citation>
    <scope>IDENTIFICATION</scope>
</reference>
<organism evidence="3 4">
    <name type="scientific">Anser brachyrhynchus</name>
    <name type="common">Pink-footed goose</name>
    <dbReference type="NCBI Taxonomy" id="132585"/>
    <lineage>
        <taxon>Eukaryota</taxon>
        <taxon>Metazoa</taxon>
        <taxon>Chordata</taxon>
        <taxon>Craniata</taxon>
        <taxon>Vertebrata</taxon>
        <taxon>Euteleostomi</taxon>
        <taxon>Archelosauria</taxon>
        <taxon>Archosauria</taxon>
        <taxon>Dinosauria</taxon>
        <taxon>Saurischia</taxon>
        <taxon>Theropoda</taxon>
        <taxon>Coelurosauria</taxon>
        <taxon>Aves</taxon>
        <taxon>Neognathae</taxon>
        <taxon>Galloanserae</taxon>
        <taxon>Anseriformes</taxon>
        <taxon>Anatidae</taxon>
        <taxon>Anserinae</taxon>
        <taxon>Anser</taxon>
    </lineage>
</organism>